<dbReference type="PANTHER" id="PTHR33099:SF7">
    <property type="entry name" value="MYND-TYPE DOMAIN-CONTAINING PROTEIN"/>
    <property type="match status" value="1"/>
</dbReference>
<protein>
    <submittedName>
        <fullName evidence="3">2OG-Fe(II) oxygenase</fullName>
    </submittedName>
</protein>
<accession>A0ABS8Z1V0</accession>
<comment type="caution">
    <text evidence="3">The sequence shown here is derived from an EMBL/GenBank/DDBJ whole genome shotgun (WGS) entry which is preliminary data.</text>
</comment>
<dbReference type="EMBL" id="JAJVCN010000001">
    <property type="protein sequence ID" value="MCE7001820.1"/>
    <property type="molecule type" value="Genomic_DNA"/>
</dbReference>
<sequence>MAKTARERLARLLGDSEPTGSFSAQLLAQAQLLQLEVSGVGPVSLPVRAPMAKKLIAVARSAMFGRREETLTDASVRDTWELTPDQITLGGPGWAALLDRALEHFRDELALPRTARLRAEPHSMLVYGKGQFFLPHQDSEKHDAMVGTLVVSLPSAHTGGELVIDHAGETRAYRASKEELTFVAFYADCRHQVTPVRSGYRVTITFNLLAATEPPVPEIGPATELVQCLTEHFTTPATSPYGGRDLGTPNRLVFLLDHEYTQRGLDWRRLKGADAERAALVRAAAQQAGCETVLALAEVKETWDALPSHSDPWNDHDYYEDEDEEERGPGEDPDDFQLNELIDNEITLGWWTSLDDADGEPISLHVPDHEVCAATPSARLEPYQSEYEGYMGNYGNTLDRWYRRAAIVLWPRDRAFAARAEAGSQWALHELRDRIDAGDLDGARAAAESLAPFWKKAGAQPALLDAALDVAAGLDAAGTAAMLLEPFRMQSITQEHAGRLAAAAGRYGEDWTRNVIEGWFEPRRHFATDRSEWVEGLPELCGTLRTAGSPEVARLLAAKTWGWLDGEIRLWTTTARSEVRQPQLENLSSPLVRLLEAADDKLCDEITAALREYGDNALECLMPALRLAEARRMAGFDTVARDCAQRLGRIIARPQRDEDDWSIEWTGCRCDLCDTLRTFLNSRSRRIFEWPLATDGRRHMHTQIDSAGLPVRHQTRRQGRPYTLVLTKTDELFTRARNTRHKAVTDLAWVTSRLG</sequence>
<evidence type="ECO:0000313" key="3">
    <source>
        <dbReference type="EMBL" id="MCE7001820.1"/>
    </source>
</evidence>
<feature type="region of interest" description="Disordered" evidence="1">
    <location>
        <begin position="306"/>
        <end position="333"/>
    </location>
</feature>
<name>A0ABS8Z1V0_9PSEU</name>
<organism evidence="3 4">
    <name type="scientific">Kibdelosporangium philippinense</name>
    <dbReference type="NCBI Taxonomy" id="211113"/>
    <lineage>
        <taxon>Bacteria</taxon>
        <taxon>Bacillati</taxon>
        <taxon>Actinomycetota</taxon>
        <taxon>Actinomycetes</taxon>
        <taxon>Pseudonocardiales</taxon>
        <taxon>Pseudonocardiaceae</taxon>
        <taxon>Kibdelosporangium</taxon>
    </lineage>
</organism>
<reference evidence="3 4" key="1">
    <citation type="submission" date="2021-12" db="EMBL/GenBank/DDBJ databases">
        <title>Genome sequence of Kibdelosporangium philippinense ATCC 49844.</title>
        <authorList>
            <person name="Fedorov E.A."/>
            <person name="Omeragic M."/>
            <person name="Shalygina K.F."/>
            <person name="Maclea K.S."/>
        </authorList>
    </citation>
    <scope>NUCLEOTIDE SEQUENCE [LARGE SCALE GENOMIC DNA]</scope>
    <source>
        <strain evidence="3 4">ATCC 49844</strain>
    </source>
</reference>
<dbReference type="InterPro" id="IPR044862">
    <property type="entry name" value="Pro_4_hyd_alph_FE2OG_OXY"/>
</dbReference>
<evidence type="ECO:0000256" key="1">
    <source>
        <dbReference type="SAM" id="MobiDB-lite"/>
    </source>
</evidence>
<evidence type="ECO:0000259" key="2">
    <source>
        <dbReference type="PROSITE" id="PS51471"/>
    </source>
</evidence>
<feature type="domain" description="Fe2OG dioxygenase" evidence="2">
    <location>
        <begin position="118"/>
        <end position="210"/>
    </location>
</feature>
<dbReference type="Pfam" id="PF13640">
    <property type="entry name" value="2OG-FeII_Oxy_3"/>
    <property type="match status" value="1"/>
</dbReference>
<gene>
    <name evidence="3" type="ORF">LWC34_03065</name>
</gene>
<evidence type="ECO:0000313" key="4">
    <source>
        <dbReference type="Proteomes" id="UP001521150"/>
    </source>
</evidence>
<dbReference type="RefSeq" id="WP_233722873.1">
    <property type="nucleotide sequence ID" value="NZ_JAJVCN010000001.1"/>
</dbReference>
<keyword evidence="4" id="KW-1185">Reference proteome</keyword>
<dbReference type="InterPro" id="IPR005123">
    <property type="entry name" value="Oxoglu/Fe-dep_dioxygenase_dom"/>
</dbReference>
<feature type="compositionally biased region" description="Acidic residues" evidence="1">
    <location>
        <begin position="318"/>
        <end position="333"/>
    </location>
</feature>
<dbReference type="Gene3D" id="2.60.120.620">
    <property type="entry name" value="q2cbj1_9rhob like domain"/>
    <property type="match status" value="1"/>
</dbReference>
<dbReference type="PANTHER" id="PTHR33099">
    <property type="entry name" value="FE2OG DIOXYGENASE DOMAIN-CONTAINING PROTEIN"/>
    <property type="match status" value="1"/>
</dbReference>
<proteinExistence type="predicted"/>
<dbReference type="PROSITE" id="PS51471">
    <property type="entry name" value="FE2OG_OXY"/>
    <property type="match status" value="1"/>
</dbReference>
<dbReference type="Proteomes" id="UP001521150">
    <property type="component" value="Unassembled WGS sequence"/>
</dbReference>